<dbReference type="RefSeq" id="WP_168100499.1">
    <property type="nucleotide sequence ID" value="NZ_JAATEN010000003.1"/>
</dbReference>
<name>A0ABX1BYZ7_9ACTN</name>
<keyword evidence="3" id="KW-1185">Reference proteome</keyword>
<evidence type="ECO:0000313" key="3">
    <source>
        <dbReference type="Proteomes" id="UP000695264"/>
    </source>
</evidence>
<feature type="domain" description="DUF397" evidence="1">
    <location>
        <begin position="13"/>
        <end position="65"/>
    </location>
</feature>
<dbReference type="EMBL" id="JAATEN010000003">
    <property type="protein sequence ID" value="NJP99883.1"/>
    <property type="molecule type" value="Genomic_DNA"/>
</dbReference>
<protein>
    <submittedName>
        <fullName evidence="2">DUF397 domain-containing protein</fullName>
    </submittedName>
</protein>
<proteinExistence type="predicted"/>
<organism evidence="2 3">
    <name type="scientific">Streptomyces zingiberis</name>
    <dbReference type="NCBI Taxonomy" id="2053010"/>
    <lineage>
        <taxon>Bacteria</taxon>
        <taxon>Bacillati</taxon>
        <taxon>Actinomycetota</taxon>
        <taxon>Actinomycetes</taxon>
        <taxon>Kitasatosporales</taxon>
        <taxon>Streptomycetaceae</taxon>
        <taxon>Streptomyces</taxon>
    </lineage>
</organism>
<gene>
    <name evidence="2" type="ORF">HCK00_04840</name>
</gene>
<accession>A0ABX1BYZ7</accession>
<evidence type="ECO:0000313" key="2">
    <source>
        <dbReference type="EMBL" id="NJP99883.1"/>
    </source>
</evidence>
<sequence>MTLILSTGLHGSLRWTKSSHSSNDGPDCVETAAIPGAILVRDSKCPGGPRLTVTSDAWTDFTTHVTARST</sequence>
<dbReference type="Pfam" id="PF04149">
    <property type="entry name" value="DUF397"/>
    <property type="match status" value="1"/>
</dbReference>
<comment type="caution">
    <text evidence="2">The sequence shown here is derived from an EMBL/GenBank/DDBJ whole genome shotgun (WGS) entry which is preliminary data.</text>
</comment>
<dbReference type="InterPro" id="IPR007278">
    <property type="entry name" value="DUF397"/>
</dbReference>
<reference evidence="2 3" key="1">
    <citation type="submission" date="2020-03" db="EMBL/GenBank/DDBJ databases">
        <title>WGS of actinomycetes isolated from Thailand.</title>
        <authorList>
            <person name="Thawai C."/>
        </authorList>
    </citation>
    <scope>NUCLEOTIDE SEQUENCE [LARGE SCALE GENOMIC DNA]</scope>
    <source>
        <strain evidence="2 3">PLAI 1-29</strain>
    </source>
</reference>
<dbReference type="Proteomes" id="UP000695264">
    <property type="component" value="Unassembled WGS sequence"/>
</dbReference>
<evidence type="ECO:0000259" key="1">
    <source>
        <dbReference type="Pfam" id="PF04149"/>
    </source>
</evidence>